<sequence length="90" mass="9943">MVPCYGLRDYLGTLHDSLLFFEGQNSGHLPSSQLLNGHYHSAVLDGFHQGVGGFRTSPSIHRKRIHIKSTKGSHELMGQRKSSMGSKSVH</sequence>
<comment type="caution">
    <text evidence="2">The sequence shown here is derived from an EMBL/GenBank/DDBJ whole genome shotgun (WGS) entry which is preliminary data.</text>
</comment>
<evidence type="ECO:0000256" key="1">
    <source>
        <dbReference type="SAM" id="MobiDB-lite"/>
    </source>
</evidence>
<dbReference type="OrthoDB" id="10257085at2759"/>
<name>A0A9D4URH8_ADICA</name>
<evidence type="ECO:0000313" key="2">
    <source>
        <dbReference type="EMBL" id="KAI5072421.1"/>
    </source>
</evidence>
<feature type="region of interest" description="Disordered" evidence="1">
    <location>
        <begin position="71"/>
        <end position="90"/>
    </location>
</feature>
<keyword evidence="3" id="KW-1185">Reference proteome</keyword>
<dbReference type="Proteomes" id="UP000886520">
    <property type="component" value="Chromosome 12"/>
</dbReference>
<dbReference type="AlphaFoldDB" id="A0A9D4URH8"/>
<gene>
    <name evidence="2" type="ORF">GOP47_0012527</name>
</gene>
<reference evidence="2" key="1">
    <citation type="submission" date="2021-01" db="EMBL/GenBank/DDBJ databases">
        <title>Adiantum capillus-veneris genome.</title>
        <authorList>
            <person name="Fang Y."/>
            <person name="Liao Q."/>
        </authorList>
    </citation>
    <scope>NUCLEOTIDE SEQUENCE</scope>
    <source>
        <strain evidence="2">H3</strain>
        <tissue evidence="2">Leaf</tissue>
    </source>
</reference>
<accession>A0A9D4URH8</accession>
<organism evidence="2 3">
    <name type="scientific">Adiantum capillus-veneris</name>
    <name type="common">Maidenhair fern</name>
    <dbReference type="NCBI Taxonomy" id="13818"/>
    <lineage>
        <taxon>Eukaryota</taxon>
        <taxon>Viridiplantae</taxon>
        <taxon>Streptophyta</taxon>
        <taxon>Embryophyta</taxon>
        <taxon>Tracheophyta</taxon>
        <taxon>Polypodiopsida</taxon>
        <taxon>Polypodiidae</taxon>
        <taxon>Polypodiales</taxon>
        <taxon>Pteridineae</taxon>
        <taxon>Pteridaceae</taxon>
        <taxon>Vittarioideae</taxon>
        <taxon>Adiantum</taxon>
    </lineage>
</organism>
<protein>
    <submittedName>
        <fullName evidence="2">Uncharacterized protein</fullName>
    </submittedName>
</protein>
<dbReference type="EMBL" id="JABFUD020000012">
    <property type="protein sequence ID" value="KAI5072421.1"/>
    <property type="molecule type" value="Genomic_DNA"/>
</dbReference>
<proteinExistence type="predicted"/>
<feature type="compositionally biased region" description="Polar residues" evidence="1">
    <location>
        <begin position="80"/>
        <end position="90"/>
    </location>
</feature>
<evidence type="ECO:0000313" key="3">
    <source>
        <dbReference type="Proteomes" id="UP000886520"/>
    </source>
</evidence>